<dbReference type="InterPro" id="IPR000868">
    <property type="entry name" value="Isochorismatase-like_dom"/>
</dbReference>
<sequence>MTQNESAALILIDWQKGFSDLAYWGNRNNRAAEENGATLLAHWRAMGWPVIHVRHDSTTPQSRLHPDHPGHAFIDFANPRDGEPIYGKLVNSAFIGTTLETDLRARGIQKIVLCGISTDHCVNTTTRMGGNLGFDVTVAADACYAFDRKLPDGRVFGADVVHDVALASLNGEFAAVKTVAQIIAG</sequence>
<dbReference type="Gene3D" id="3.40.50.850">
    <property type="entry name" value="Isochorismatase-like"/>
    <property type="match status" value="1"/>
</dbReference>
<gene>
    <name evidence="3" type="ORF">COO92_02640</name>
</gene>
<accession>A0A2N3LBW8</accession>
<dbReference type="Proteomes" id="UP000233332">
    <property type="component" value="Unassembled WGS sequence"/>
</dbReference>
<dbReference type="EMBL" id="NXGX01000001">
    <property type="protein sequence ID" value="PKR60272.1"/>
    <property type="molecule type" value="Genomic_DNA"/>
</dbReference>
<dbReference type="PANTHER" id="PTHR43540">
    <property type="entry name" value="PEROXYUREIDOACRYLATE/UREIDOACRYLATE AMIDOHYDROLASE-RELATED"/>
    <property type="match status" value="1"/>
</dbReference>
<evidence type="ECO:0000256" key="1">
    <source>
        <dbReference type="ARBA" id="ARBA00022801"/>
    </source>
</evidence>
<evidence type="ECO:0000313" key="3">
    <source>
        <dbReference type="EMBL" id="PKR60272.1"/>
    </source>
</evidence>
<keyword evidence="4" id="KW-1185">Reference proteome</keyword>
<dbReference type="CDD" id="cd01014">
    <property type="entry name" value="nicotinamidase_related"/>
    <property type="match status" value="1"/>
</dbReference>
<dbReference type="SUPFAM" id="SSF52499">
    <property type="entry name" value="Isochorismatase-like hydrolases"/>
    <property type="match status" value="1"/>
</dbReference>
<reference evidence="3 4" key="1">
    <citation type="submission" date="2017-09" db="EMBL/GenBank/DDBJ databases">
        <title>Biodiversity and function of Thalassospira species in the particle-attached aromatic-hydrocarbon-degrading consortia from the surface seawater of the China South Sea.</title>
        <authorList>
            <person name="Dong C."/>
            <person name="Lai Q."/>
            <person name="Shao Z."/>
        </authorList>
    </citation>
    <scope>NUCLEOTIDE SEQUENCE [LARGE SCALE GENOMIC DNA]</scope>
    <source>
        <strain evidence="3 4">139Z-12</strain>
    </source>
</reference>
<keyword evidence="1 3" id="KW-0378">Hydrolase</keyword>
<dbReference type="PANTHER" id="PTHR43540:SF1">
    <property type="entry name" value="ISOCHORISMATASE HYDROLASE"/>
    <property type="match status" value="1"/>
</dbReference>
<evidence type="ECO:0000259" key="2">
    <source>
        <dbReference type="Pfam" id="PF00857"/>
    </source>
</evidence>
<dbReference type="AlphaFoldDB" id="A0A2N3LBW8"/>
<comment type="caution">
    <text evidence="3">The sequence shown here is derived from an EMBL/GenBank/DDBJ whole genome shotgun (WGS) entry which is preliminary data.</text>
</comment>
<dbReference type="InterPro" id="IPR036380">
    <property type="entry name" value="Isochorismatase-like_sf"/>
</dbReference>
<dbReference type="Pfam" id="PF00857">
    <property type="entry name" value="Isochorismatase"/>
    <property type="match status" value="1"/>
</dbReference>
<dbReference type="RefSeq" id="WP_101299622.1">
    <property type="nucleotide sequence ID" value="NZ_NXGX01000001.1"/>
</dbReference>
<dbReference type="InterPro" id="IPR050272">
    <property type="entry name" value="Isochorismatase-like_hydrls"/>
</dbReference>
<organism evidence="3 4">
    <name type="scientific">Thalassospira lohafexi</name>
    <dbReference type="NCBI Taxonomy" id="744227"/>
    <lineage>
        <taxon>Bacteria</taxon>
        <taxon>Pseudomonadati</taxon>
        <taxon>Pseudomonadota</taxon>
        <taxon>Alphaproteobacteria</taxon>
        <taxon>Rhodospirillales</taxon>
        <taxon>Thalassospiraceae</taxon>
        <taxon>Thalassospira</taxon>
    </lineage>
</organism>
<protein>
    <submittedName>
        <fullName evidence="3">Cysteine hydrolase</fullName>
    </submittedName>
</protein>
<evidence type="ECO:0000313" key="4">
    <source>
        <dbReference type="Proteomes" id="UP000233332"/>
    </source>
</evidence>
<name>A0A2N3LBW8_9PROT</name>
<dbReference type="GO" id="GO:0016787">
    <property type="term" value="F:hydrolase activity"/>
    <property type="evidence" value="ECO:0007669"/>
    <property type="project" value="UniProtKB-KW"/>
</dbReference>
<feature type="domain" description="Isochorismatase-like" evidence="2">
    <location>
        <begin position="7"/>
        <end position="180"/>
    </location>
</feature>
<proteinExistence type="predicted"/>